<organism evidence="2 3">
    <name type="scientific">Pleurodeles waltl</name>
    <name type="common">Iberian ribbed newt</name>
    <dbReference type="NCBI Taxonomy" id="8319"/>
    <lineage>
        <taxon>Eukaryota</taxon>
        <taxon>Metazoa</taxon>
        <taxon>Chordata</taxon>
        <taxon>Craniata</taxon>
        <taxon>Vertebrata</taxon>
        <taxon>Euteleostomi</taxon>
        <taxon>Amphibia</taxon>
        <taxon>Batrachia</taxon>
        <taxon>Caudata</taxon>
        <taxon>Salamandroidea</taxon>
        <taxon>Salamandridae</taxon>
        <taxon>Pleurodelinae</taxon>
        <taxon>Pleurodeles</taxon>
    </lineage>
</organism>
<evidence type="ECO:0000313" key="2">
    <source>
        <dbReference type="EMBL" id="KAJ1185520.1"/>
    </source>
</evidence>
<name>A0AAV7UAR6_PLEWA</name>
<comment type="caution">
    <text evidence="2">The sequence shown here is derived from an EMBL/GenBank/DDBJ whole genome shotgun (WGS) entry which is preliminary data.</text>
</comment>
<dbReference type="Proteomes" id="UP001066276">
    <property type="component" value="Chromosome 3_1"/>
</dbReference>
<accession>A0AAV7UAR6</accession>
<reference evidence="2" key="1">
    <citation type="journal article" date="2022" name="bioRxiv">
        <title>Sequencing and chromosome-scale assembly of the giantPleurodeles waltlgenome.</title>
        <authorList>
            <person name="Brown T."/>
            <person name="Elewa A."/>
            <person name="Iarovenko S."/>
            <person name="Subramanian E."/>
            <person name="Araus A.J."/>
            <person name="Petzold A."/>
            <person name="Susuki M."/>
            <person name="Suzuki K.-i.T."/>
            <person name="Hayashi T."/>
            <person name="Toyoda A."/>
            <person name="Oliveira C."/>
            <person name="Osipova E."/>
            <person name="Leigh N.D."/>
            <person name="Simon A."/>
            <person name="Yun M.H."/>
        </authorList>
    </citation>
    <scope>NUCLEOTIDE SEQUENCE</scope>
    <source>
        <strain evidence="2">20211129_DDA</strain>
        <tissue evidence="2">Liver</tissue>
    </source>
</reference>
<protein>
    <submittedName>
        <fullName evidence="2">Uncharacterized protein</fullName>
    </submittedName>
</protein>
<feature type="region of interest" description="Disordered" evidence="1">
    <location>
        <begin position="61"/>
        <end position="91"/>
    </location>
</feature>
<sequence length="214" mass="24014">MKKSGRGFGHQDGGRTLRVLWTPLSSALNHCGPKERKNAVHGAPVSRGPVEKFVGANRWKAGGSPSYGDPAAPVKRSSRWRPLRDAPGGSEVERELDCGKIWTASRAVEGNTLRQVDTLGSGSCLVDFRPWSERPERSRARSRRHEAYNGGAEPLRWRDLGLGLGRVPPNWWREREKELKRRGQRCHCRPSLRDQTQRTHPQSMVLNNALNSQA</sequence>
<gene>
    <name evidence="2" type="ORF">NDU88_002312</name>
</gene>
<feature type="compositionally biased region" description="Polar residues" evidence="1">
    <location>
        <begin position="198"/>
        <end position="214"/>
    </location>
</feature>
<feature type="region of interest" description="Disordered" evidence="1">
    <location>
        <begin position="187"/>
        <end position="214"/>
    </location>
</feature>
<keyword evidence="3" id="KW-1185">Reference proteome</keyword>
<dbReference type="EMBL" id="JANPWB010000005">
    <property type="protein sequence ID" value="KAJ1185520.1"/>
    <property type="molecule type" value="Genomic_DNA"/>
</dbReference>
<evidence type="ECO:0000313" key="3">
    <source>
        <dbReference type="Proteomes" id="UP001066276"/>
    </source>
</evidence>
<dbReference type="AlphaFoldDB" id="A0AAV7UAR6"/>
<proteinExistence type="predicted"/>
<evidence type="ECO:0000256" key="1">
    <source>
        <dbReference type="SAM" id="MobiDB-lite"/>
    </source>
</evidence>